<dbReference type="RefSeq" id="WP_174879319.1">
    <property type="nucleotide sequence ID" value="NZ_CADEPK010000012.1"/>
</dbReference>
<dbReference type="SUPFAM" id="SSF57938">
    <property type="entry name" value="DnaJ/Hsp40 cysteine-rich domain"/>
    <property type="match status" value="1"/>
</dbReference>
<protein>
    <submittedName>
        <fullName evidence="1">DnaJ-class molecular chaperone</fullName>
    </submittedName>
</protein>
<dbReference type="Gene3D" id="2.10.230.10">
    <property type="entry name" value="Heat shock protein DnaJ, cysteine-rich domain"/>
    <property type="match status" value="1"/>
</dbReference>
<organism evidence="1 2">
    <name type="scientific">Metabacillus niabensis</name>
    <dbReference type="NCBI Taxonomy" id="324854"/>
    <lineage>
        <taxon>Bacteria</taxon>
        <taxon>Bacillati</taxon>
        <taxon>Bacillota</taxon>
        <taxon>Bacilli</taxon>
        <taxon>Bacillales</taxon>
        <taxon>Bacillaceae</taxon>
        <taxon>Metabacillus</taxon>
    </lineage>
</organism>
<name>A0ABT9Z325_9BACI</name>
<reference evidence="1 2" key="1">
    <citation type="submission" date="2023-07" db="EMBL/GenBank/DDBJ databases">
        <title>Genomic Encyclopedia of Type Strains, Phase IV (KMG-IV): sequencing the most valuable type-strain genomes for metagenomic binning, comparative biology and taxonomic classification.</title>
        <authorList>
            <person name="Goeker M."/>
        </authorList>
    </citation>
    <scope>NUCLEOTIDE SEQUENCE [LARGE SCALE GENOMIC DNA]</scope>
    <source>
        <strain evidence="1 2">DSM 17723</strain>
    </source>
</reference>
<evidence type="ECO:0000313" key="2">
    <source>
        <dbReference type="Proteomes" id="UP001232245"/>
    </source>
</evidence>
<keyword evidence="2" id="KW-1185">Reference proteome</keyword>
<gene>
    <name evidence="1" type="ORF">J2S02_002024</name>
</gene>
<evidence type="ECO:0000313" key="1">
    <source>
        <dbReference type="EMBL" id="MDQ0225680.1"/>
    </source>
</evidence>
<accession>A0ABT9Z325</accession>
<dbReference type="EMBL" id="JAUSTZ010000003">
    <property type="protein sequence ID" value="MDQ0225680.1"/>
    <property type="molecule type" value="Genomic_DNA"/>
</dbReference>
<dbReference type="Proteomes" id="UP001232245">
    <property type="component" value="Unassembled WGS sequence"/>
</dbReference>
<sequence length="67" mass="7697">MKLLTFLANWYDANRKKHIEKMRLEGKCPICKGVGFETITTTYIGHTVECHSCNGTGLYTEWEKSNV</sequence>
<comment type="caution">
    <text evidence="1">The sequence shown here is derived from an EMBL/GenBank/DDBJ whole genome shotgun (WGS) entry which is preliminary data.</text>
</comment>
<dbReference type="InterPro" id="IPR036410">
    <property type="entry name" value="HSP_DnaJ_Cys-rich_dom_sf"/>
</dbReference>
<proteinExistence type="predicted"/>